<keyword evidence="1" id="KW-0645">Protease</keyword>
<dbReference type="Gene3D" id="3.40.50.1820">
    <property type="entry name" value="alpha/beta hydrolase"/>
    <property type="match status" value="1"/>
</dbReference>
<dbReference type="Pfam" id="PF05576">
    <property type="entry name" value="Peptidase_S37"/>
    <property type="match status" value="1"/>
</dbReference>
<evidence type="ECO:0000313" key="5">
    <source>
        <dbReference type="Proteomes" id="UP000032900"/>
    </source>
</evidence>
<dbReference type="STRING" id="1236989.JCM15548_12858"/>
<gene>
    <name evidence="4" type="ORF">JCM15548_12858</name>
</gene>
<keyword evidence="5" id="KW-1185">Reference proteome</keyword>
<dbReference type="InterPro" id="IPR029058">
    <property type="entry name" value="AB_hydrolase_fold"/>
</dbReference>
<accession>A0A0E9LYC6</accession>
<comment type="caution">
    <text evidence="4">The sequence shown here is derived from an EMBL/GenBank/DDBJ whole genome shotgun (WGS) entry which is preliminary data.</text>
</comment>
<dbReference type="ESTHER" id="9bact-a0a0e9lyc6">
    <property type="family name" value="Peptidase_S37"/>
</dbReference>
<dbReference type="SUPFAM" id="SSF53474">
    <property type="entry name" value="alpha/beta-Hydrolases"/>
    <property type="match status" value="1"/>
</dbReference>
<evidence type="ECO:0000256" key="2">
    <source>
        <dbReference type="ARBA" id="ARBA00022729"/>
    </source>
</evidence>
<dbReference type="InterPro" id="IPR008761">
    <property type="entry name" value="Peptidase_S37"/>
</dbReference>
<keyword evidence="2" id="KW-0732">Signal</keyword>
<dbReference type="GO" id="GO:0004177">
    <property type="term" value="F:aminopeptidase activity"/>
    <property type="evidence" value="ECO:0007669"/>
    <property type="project" value="UniProtKB-KW"/>
</dbReference>
<evidence type="ECO:0000313" key="4">
    <source>
        <dbReference type="EMBL" id="GAO30572.1"/>
    </source>
</evidence>
<reference evidence="4 5" key="1">
    <citation type="journal article" date="2015" name="Microbes Environ.">
        <title>Distribution and evolution of nitrogen fixation genes in the phylum bacteroidetes.</title>
        <authorList>
            <person name="Inoue J."/>
            <person name="Oshima K."/>
            <person name="Suda W."/>
            <person name="Sakamoto M."/>
            <person name="Iino T."/>
            <person name="Noda S."/>
            <person name="Hongoh Y."/>
            <person name="Hattori M."/>
            <person name="Ohkuma M."/>
        </authorList>
    </citation>
    <scope>NUCLEOTIDE SEQUENCE [LARGE SCALE GENOMIC DNA]</scope>
    <source>
        <strain evidence="4">JCM 15548</strain>
    </source>
</reference>
<dbReference type="PANTHER" id="PTHR11010:SF38">
    <property type="entry name" value="LYSOSOMAL PRO-X CARBOXYPEPTIDASE"/>
    <property type="match status" value="1"/>
</dbReference>
<sequence length="397" mass="45596">MFDASNEVDYLSARGDAFFKENYLVYFEQPLDHKNPDAGTFKQRVWLSHRNITASVVMVTEGYSAPAPYKSELAELLSANQIVVEHRFFGESTPEGMPWQYLTIEQAANDHQNIVDYFQQLYKGDWVSTGISKGGQAAIIHRALFPKAIKATVTYVAPFNLEKEDSRLLTFFETVGTEEERRRVRDFQLEILKRRDEIMPHFVDWVKEKDLSFSMDLNEVFELAVLEYPFSLWQWCVPIDEIPLPSATSLELFNHLYRGIDFTYFSDQEAIATGPFFYQAYTQLGYYGYDTNHLKGHLEYFTTDIVSNELMVPDVGFTPVFDISGIDKVISRLKKRDAEMMHIIGARDPWSATAPDVRGLKNSVLIVDPQGCHLTRISNLPEALKHKVLSVLGEWLN</sequence>
<name>A0A0E9LYC6_9BACT</name>
<dbReference type="Proteomes" id="UP000032900">
    <property type="component" value="Unassembled WGS sequence"/>
</dbReference>
<protein>
    <submittedName>
        <fullName evidence="4">Putative secreted tripeptidyl aminopeptidase</fullName>
    </submittedName>
</protein>
<dbReference type="PANTHER" id="PTHR11010">
    <property type="entry name" value="PROTEASE S28 PRO-X CARBOXYPEPTIDASE-RELATED"/>
    <property type="match status" value="1"/>
</dbReference>
<dbReference type="EMBL" id="BAZW01000025">
    <property type="protein sequence ID" value="GAO30572.1"/>
    <property type="molecule type" value="Genomic_DNA"/>
</dbReference>
<keyword evidence="3" id="KW-0378">Hydrolase</keyword>
<dbReference type="GO" id="GO:0006508">
    <property type="term" value="P:proteolysis"/>
    <property type="evidence" value="ECO:0007669"/>
    <property type="project" value="UniProtKB-KW"/>
</dbReference>
<dbReference type="AlphaFoldDB" id="A0A0E9LYC6"/>
<dbReference type="GO" id="GO:0008239">
    <property type="term" value="F:dipeptidyl-peptidase activity"/>
    <property type="evidence" value="ECO:0007669"/>
    <property type="project" value="TreeGrafter"/>
</dbReference>
<evidence type="ECO:0000256" key="3">
    <source>
        <dbReference type="ARBA" id="ARBA00022801"/>
    </source>
</evidence>
<evidence type="ECO:0000256" key="1">
    <source>
        <dbReference type="ARBA" id="ARBA00022670"/>
    </source>
</evidence>
<keyword evidence="4" id="KW-0031">Aminopeptidase</keyword>
<proteinExistence type="predicted"/>
<organism evidence="4 5">
    <name type="scientific">Geofilum rubicundum JCM 15548</name>
    <dbReference type="NCBI Taxonomy" id="1236989"/>
    <lineage>
        <taxon>Bacteria</taxon>
        <taxon>Pseudomonadati</taxon>
        <taxon>Bacteroidota</taxon>
        <taxon>Bacteroidia</taxon>
        <taxon>Marinilabiliales</taxon>
        <taxon>Marinilabiliaceae</taxon>
        <taxon>Geofilum</taxon>
    </lineage>
</organism>